<feature type="compositionally biased region" description="Basic and acidic residues" evidence="9">
    <location>
        <begin position="251"/>
        <end position="266"/>
    </location>
</feature>
<feature type="compositionally biased region" description="Pro residues" evidence="9">
    <location>
        <begin position="372"/>
        <end position="382"/>
    </location>
</feature>
<dbReference type="AlphaFoldDB" id="A0AAN6ZFA7"/>
<evidence type="ECO:0000313" key="12">
    <source>
        <dbReference type="Proteomes" id="UP001304895"/>
    </source>
</evidence>
<reference evidence="11" key="2">
    <citation type="submission" date="2023-05" db="EMBL/GenBank/DDBJ databases">
        <authorList>
            <consortium name="Lawrence Berkeley National Laboratory"/>
            <person name="Steindorff A."/>
            <person name="Hensen N."/>
            <person name="Bonometti L."/>
            <person name="Westerberg I."/>
            <person name="Brannstrom I.O."/>
            <person name="Guillou S."/>
            <person name="Cros-Aarteil S."/>
            <person name="Calhoun S."/>
            <person name="Haridas S."/>
            <person name="Kuo A."/>
            <person name="Mondo S."/>
            <person name="Pangilinan J."/>
            <person name="Riley R."/>
            <person name="Labutti K."/>
            <person name="Andreopoulos B."/>
            <person name="Lipzen A."/>
            <person name="Chen C."/>
            <person name="Yanf M."/>
            <person name="Daum C."/>
            <person name="Ng V."/>
            <person name="Clum A."/>
            <person name="Ohm R."/>
            <person name="Martin F."/>
            <person name="Silar P."/>
            <person name="Natvig D."/>
            <person name="Lalanne C."/>
            <person name="Gautier V."/>
            <person name="Ament-Velasquez S.L."/>
            <person name="Kruys A."/>
            <person name="Hutchinson M.I."/>
            <person name="Powell A.J."/>
            <person name="Barry K."/>
            <person name="Miller A.N."/>
            <person name="Grigoriev I.V."/>
            <person name="Debuchy R."/>
            <person name="Gladieux P."/>
            <person name="Thoren M.H."/>
            <person name="Johannesson H."/>
        </authorList>
    </citation>
    <scope>NUCLEOTIDE SEQUENCE</scope>
    <source>
        <strain evidence="11">CBS 123565</strain>
    </source>
</reference>
<feature type="compositionally biased region" description="Basic and acidic residues" evidence="9">
    <location>
        <begin position="492"/>
        <end position="512"/>
    </location>
</feature>
<protein>
    <recommendedName>
        <fullName evidence="10">Velvet domain-containing protein</fullName>
    </recommendedName>
</protein>
<comment type="similarity">
    <text evidence="8">Belongs to the velvet family. VeA subfamily.</text>
</comment>
<dbReference type="GO" id="GO:0030435">
    <property type="term" value="P:sporulation resulting in formation of a cellular spore"/>
    <property type="evidence" value="ECO:0007669"/>
    <property type="project" value="UniProtKB-KW"/>
</dbReference>
<keyword evidence="7" id="KW-0539">Nucleus</keyword>
<keyword evidence="5" id="KW-0805">Transcription regulation</keyword>
<dbReference type="PROSITE" id="PS51821">
    <property type="entry name" value="VELVET"/>
    <property type="match status" value="1"/>
</dbReference>
<feature type="domain" description="Velvet" evidence="10">
    <location>
        <begin position="34"/>
        <end position="241"/>
    </location>
</feature>
<sequence>MGAPIAAAPGHGIPLLDTSNHMGGSIVHRDTRAGRRLWYRLRVIQQPERARACGSGPKSSADRRPVDPPPVVELRIYEGQTWDLAQEKDITFVHNANFFLFATLEHARMMAHARGTPAPSTNTPPVLTGMPVSGMAYLDRPQEAGYFLFPDLSVRHEGRYKLTFNLYEETKDEKDKDADREGDMQPPIPGMNPATGGSFDFRMEVKSQEFVVYSAKKFPGLAESTQLSRVVAEQGCRVRIRRDVRMRRRDGKGNGDYDHAEDEYTHTHRRSTPAADPRPDYSRARSTSGSLERTPYSADSQRRPSIADYQPQYPPQNPLPGGHLQFLGGNASSQYPAQPQPPQKFAAQPPSLPASPVYAQGQAAYPSQSSYHPPPPPPPPPAAVSYSRGRERTLSQSSYAPITPAPARNSAAPEYRPVTLPPITALAPKPTYNAPPPPQHARTQMYPRLSIDASLPHIDTLRIPMPTPTALRLPSMSFGVLSMPGQHAGTKRAHDQSFRQESDTPRYQDGARDQGLSEDVAQSPEMYYYRANGSVHDAAKLR</sequence>
<evidence type="ECO:0000256" key="1">
    <source>
        <dbReference type="ARBA" id="ARBA00004123"/>
    </source>
</evidence>
<dbReference type="Gene3D" id="2.60.40.3960">
    <property type="entry name" value="Velvet domain"/>
    <property type="match status" value="1"/>
</dbReference>
<evidence type="ECO:0000259" key="10">
    <source>
        <dbReference type="PROSITE" id="PS51821"/>
    </source>
</evidence>
<dbReference type="GO" id="GO:0005634">
    <property type="term" value="C:nucleus"/>
    <property type="evidence" value="ECO:0007669"/>
    <property type="project" value="UniProtKB-SubCell"/>
</dbReference>
<dbReference type="InterPro" id="IPR037525">
    <property type="entry name" value="Velvet_dom"/>
</dbReference>
<keyword evidence="12" id="KW-1185">Reference proteome</keyword>
<dbReference type="Proteomes" id="UP001304895">
    <property type="component" value="Unassembled WGS sequence"/>
</dbReference>
<evidence type="ECO:0000256" key="8">
    <source>
        <dbReference type="ARBA" id="ARBA00038005"/>
    </source>
</evidence>
<dbReference type="Pfam" id="PF11754">
    <property type="entry name" value="Velvet"/>
    <property type="match status" value="2"/>
</dbReference>
<dbReference type="PANTHER" id="PTHR33572">
    <property type="entry name" value="SPORE DEVELOPMENT REGULATOR VOSA"/>
    <property type="match status" value="1"/>
</dbReference>
<feature type="compositionally biased region" description="Basic and acidic residues" evidence="9">
    <location>
        <begin position="171"/>
        <end position="183"/>
    </location>
</feature>
<keyword evidence="6" id="KW-0804">Transcription</keyword>
<dbReference type="GO" id="GO:0043455">
    <property type="term" value="P:regulation of secondary metabolic process"/>
    <property type="evidence" value="ECO:0007669"/>
    <property type="project" value="UniProtKB-ARBA"/>
</dbReference>
<evidence type="ECO:0000256" key="4">
    <source>
        <dbReference type="ARBA" id="ARBA00022969"/>
    </source>
</evidence>
<evidence type="ECO:0000256" key="5">
    <source>
        <dbReference type="ARBA" id="ARBA00023015"/>
    </source>
</evidence>
<evidence type="ECO:0000256" key="6">
    <source>
        <dbReference type="ARBA" id="ARBA00023163"/>
    </source>
</evidence>
<name>A0AAN6ZFA7_9PEZI</name>
<keyword evidence="4" id="KW-0749">Sporulation</keyword>
<evidence type="ECO:0000256" key="7">
    <source>
        <dbReference type="ARBA" id="ARBA00023242"/>
    </source>
</evidence>
<dbReference type="InterPro" id="IPR038491">
    <property type="entry name" value="Velvet_dom_sf"/>
</dbReference>
<feature type="region of interest" description="Disordered" evidence="9">
    <location>
        <begin position="171"/>
        <end position="193"/>
    </location>
</feature>
<dbReference type="InterPro" id="IPR021740">
    <property type="entry name" value="Velvet"/>
</dbReference>
<dbReference type="EMBL" id="MU853405">
    <property type="protein sequence ID" value="KAK4135591.1"/>
    <property type="molecule type" value="Genomic_DNA"/>
</dbReference>
<dbReference type="FunFam" id="2.60.40.3960:FF:000001">
    <property type="entry name" value="Sexual development activator VeA"/>
    <property type="match status" value="1"/>
</dbReference>
<reference evidence="11" key="1">
    <citation type="journal article" date="2023" name="Mol. Phylogenet. Evol.">
        <title>Genome-scale phylogeny and comparative genomics of the fungal order Sordariales.</title>
        <authorList>
            <person name="Hensen N."/>
            <person name="Bonometti L."/>
            <person name="Westerberg I."/>
            <person name="Brannstrom I.O."/>
            <person name="Guillou S."/>
            <person name="Cros-Aarteil S."/>
            <person name="Calhoun S."/>
            <person name="Haridas S."/>
            <person name="Kuo A."/>
            <person name="Mondo S."/>
            <person name="Pangilinan J."/>
            <person name="Riley R."/>
            <person name="LaButti K."/>
            <person name="Andreopoulos B."/>
            <person name="Lipzen A."/>
            <person name="Chen C."/>
            <person name="Yan M."/>
            <person name="Daum C."/>
            <person name="Ng V."/>
            <person name="Clum A."/>
            <person name="Steindorff A."/>
            <person name="Ohm R.A."/>
            <person name="Martin F."/>
            <person name="Silar P."/>
            <person name="Natvig D.O."/>
            <person name="Lalanne C."/>
            <person name="Gautier V."/>
            <person name="Ament-Velasquez S.L."/>
            <person name="Kruys A."/>
            <person name="Hutchinson M.I."/>
            <person name="Powell A.J."/>
            <person name="Barry K."/>
            <person name="Miller A.N."/>
            <person name="Grigoriev I.V."/>
            <person name="Debuchy R."/>
            <person name="Gladieux P."/>
            <person name="Hiltunen Thoren M."/>
            <person name="Johannesson H."/>
        </authorList>
    </citation>
    <scope>NUCLEOTIDE SEQUENCE</scope>
    <source>
        <strain evidence="11">CBS 123565</strain>
    </source>
</reference>
<dbReference type="GO" id="GO:0034250">
    <property type="term" value="P:positive regulation of amide metabolic process"/>
    <property type="evidence" value="ECO:0007669"/>
    <property type="project" value="UniProtKB-ARBA"/>
</dbReference>
<comment type="caution">
    <text evidence="11">The sequence shown here is derived from an EMBL/GenBank/DDBJ whole genome shotgun (WGS) entry which is preliminary data.</text>
</comment>
<feature type="region of interest" description="Disordered" evidence="9">
    <location>
        <begin position="247"/>
        <end position="441"/>
    </location>
</feature>
<organism evidence="11 12">
    <name type="scientific">Trichocladium antarcticum</name>
    <dbReference type="NCBI Taxonomy" id="1450529"/>
    <lineage>
        <taxon>Eukaryota</taxon>
        <taxon>Fungi</taxon>
        <taxon>Dikarya</taxon>
        <taxon>Ascomycota</taxon>
        <taxon>Pezizomycotina</taxon>
        <taxon>Sordariomycetes</taxon>
        <taxon>Sordariomycetidae</taxon>
        <taxon>Sordariales</taxon>
        <taxon>Chaetomiaceae</taxon>
        <taxon>Trichocladium</taxon>
    </lineage>
</organism>
<evidence type="ECO:0000313" key="11">
    <source>
        <dbReference type="EMBL" id="KAK4135591.1"/>
    </source>
</evidence>
<proteinExistence type="inferred from homology"/>
<feature type="region of interest" description="Disordered" evidence="9">
    <location>
        <begin position="484"/>
        <end position="542"/>
    </location>
</feature>
<evidence type="ECO:0000256" key="3">
    <source>
        <dbReference type="ARBA" id="ARBA00022490"/>
    </source>
</evidence>
<keyword evidence="3" id="KW-0963">Cytoplasm</keyword>
<dbReference type="GO" id="GO:0005737">
    <property type="term" value="C:cytoplasm"/>
    <property type="evidence" value="ECO:0007669"/>
    <property type="project" value="UniProtKB-SubCell"/>
</dbReference>
<dbReference type="GO" id="GO:0051176">
    <property type="term" value="P:positive regulation of sulfur metabolic process"/>
    <property type="evidence" value="ECO:0007669"/>
    <property type="project" value="UniProtKB-ARBA"/>
</dbReference>
<gene>
    <name evidence="11" type="ORF">BT67DRAFT_376562</name>
</gene>
<evidence type="ECO:0000256" key="9">
    <source>
        <dbReference type="SAM" id="MobiDB-lite"/>
    </source>
</evidence>
<accession>A0AAN6ZFA7</accession>
<comment type="subcellular location">
    <subcellularLocation>
        <location evidence="2">Cytoplasm</location>
    </subcellularLocation>
    <subcellularLocation>
        <location evidence="1">Nucleus</location>
    </subcellularLocation>
</comment>
<dbReference type="PANTHER" id="PTHR33572:SF14">
    <property type="entry name" value="DEVELOPMENTAL AND SECONDARY METABOLISM REGULATOR VEA"/>
    <property type="match status" value="1"/>
</dbReference>
<evidence type="ECO:0000256" key="2">
    <source>
        <dbReference type="ARBA" id="ARBA00004496"/>
    </source>
</evidence>
<feature type="compositionally biased region" description="Low complexity" evidence="9">
    <location>
        <begin position="331"/>
        <end position="349"/>
    </location>
</feature>